<dbReference type="PANTHER" id="PTHR46401:SF2">
    <property type="entry name" value="GLYCOSYLTRANSFERASE WBBK-RELATED"/>
    <property type="match status" value="1"/>
</dbReference>
<comment type="caution">
    <text evidence="3">The sequence shown here is derived from an EMBL/GenBank/DDBJ whole genome shotgun (WGS) entry which is preliminary data.</text>
</comment>
<reference evidence="3 4" key="1">
    <citation type="submission" date="2020-10" db="EMBL/GenBank/DDBJ databases">
        <title>The draft genomes of Cyclamen pathogen Pseudomonas sp.</title>
        <authorList>
            <person name="Fujikawa T."/>
            <person name="Sawada H."/>
        </authorList>
    </citation>
    <scope>NUCLEOTIDE SEQUENCE [LARGE SCALE GENOMIC DNA]</scope>
    <source>
        <strain evidence="3 4">MAFF 301449</strain>
    </source>
</reference>
<evidence type="ECO:0000259" key="2">
    <source>
        <dbReference type="Pfam" id="PF00534"/>
    </source>
</evidence>
<dbReference type="RefSeq" id="WP_193863201.1">
    <property type="nucleotide sequence ID" value="NZ_JADDUM010000028.1"/>
</dbReference>
<evidence type="ECO:0000313" key="4">
    <source>
        <dbReference type="Proteomes" id="UP000613075"/>
    </source>
</evidence>
<keyword evidence="4" id="KW-1185">Reference proteome</keyword>
<protein>
    <submittedName>
        <fullName evidence="3">Glycosyltransferase</fullName>
    </submittedName>
</protein>
<name>A0ABR9SMN9_9PSED</name>
<keyword evidence="1" id="KW-0808">Transferase</keyword>
<dbReference type="Proteomes" id="UP000613075">
    <property type="component" value="Unassembled WGS sequence"/>
</dbReference>
<evidence type="ECO:0000256" key="1">
    <source>
        <dbReference type="ARBA" id="ARBA00022679"/>
    </source>
</evidence>
<proteinExistence type="predicted"/>
<evidence type="ECO:0000313" key="3">
    <source>
        <dbReference type="EMBL" id="MBE8590168.1"/>
    </source>
</evidence>
<dbReference type="EMBL" id="JADDUM010000028">
    <property type="protein sequence ID" value="MBE8590168.1"/>
    <property type="molecule type" value="Genomic_DNA"/>
</dbReference>
<dbReference type="InterPro" id="IPR001296">
    <property type="entry name" value="Glyco_trans_1"/>
</dbReference>
<dbReference type="PANTHER" id="PTHR46401">
    <property type="entry name" value="GLYCOSYLTRANSFERASE WBBK-RELATED"/>
    <property type="match status" value="1"/>
</dbReference>
<dbReference type="Gene3D" id="3.40.50.2000">
    <property type="entry name" value="Glycogen Phosphorylase B"/>
    <property type="match status" value="1"/>
</dbReference>
<dbReference type="Pfam" id="PF00534">
    <property type="entry name" value="Glycos_transf_1"/>
    <property type="match status" value="1"/>
</dbReference>
<dbReference type="SUPFAM" id="SSF53756">
    <property type="entry name" value="UDP-Glycosyltransferase/glycogen phosphorylase"/>
    <property type="match status" value="1"/>
</dbReference>
<organism evidence="3 4">
    <name type="scientific">Pseudomonas cyclaminis</name>
    <dbReference type="NCBI Taxonomy" id="2781239"/>
    <lineage>
        <taxon>Bacteria</taxon>
        <taxon>Pseudomonadati</taxon>
        <taxon>Pseudomonadota</taxon>
        <taxon>Gammaproteobacteria</taxon>
        <taxon>Pseudomonadales</taxon>
        <taxon>Pseudomonadaceae</taxon>
        <taxon>Pseudomonas</taxon>
    </lineage>
</organism>
<gene>
    <name evidence="3" type="ORF">IQK56_04070</name>
</gene>
<sequence length="374" mass="41944">MRQDTVRLHLTNIAGLGAVQLIKSLLPALERNKTVRVVEVYLPDKGDLSSYQNNDTSVAVTRYRRYLPNSLSRLAECLFLGQRFSGEIPLLVMGDLPIRCTSQQTVFVQTPHLLRPKKFSWRLGKMKQALLRRVFRSNIKYAQAFIVQTTLMRDALIKAYPSLHSRVHVVAQPVPAWLLNAGIKRTGRITAKGDPLHLIYPAAGYPHKNHKLLASIDDRQAAQWPVARLDITLDEKSNPASHLPWLHCLGTLAAQQMIDAYNRVDALLFLSTDESYGFPLVEAMFAGLPIVCPDLPYARVLCGDEAIYFQANSADSLKGAVNKLHAKLSTGYWPDWTEQLKTIPKDWETVAKTMLDIASKPPVGVTNELNAREE</sequence>
<accession>A0ABR9SMN9</accession>
<feature type="domain" description="Glycosyl transferase family 1" evidence="2">
    <location>
        <begin position="248"/>
        <end position="324"/>
    </location>
</feature>